<keyword evidence="8" id="KW-1185">Reference proteome</keyword>
<comment type="caution">
    <text evidence="7">The sequence shown here is derived from an EMBL/GenBank/DDBJ whole genome shotgun (WGS) entry which is preliminary data.</text>
</comment>
<sequence>MSVAPSPTTGSAVPWDAVVVGAGANGSVAAMVLAEAGLRVLVLEAGPELSARRALGSEPLNSLRRLAHLSSGRQRLQRHHPGFWKHNPELFVDERQNPYSTPPDAPFLWTRGRQVGGKSLTWGGITLRLSEAEFQAARRDGHGPAWPIGSAELAPFYDRLETLLGVHGQRDGLSQLPDGQFLPPLPFTPGEKHLQGAIARDLGLPLIHSRGFRLHTPTPATPWPPSSAQGLSLARALATGRVQLRSGAVVSHLEMATGGGLAEAVVLVEAASGRRERVAAPLIVLCASTIETVRLLLHSSDAIRRGGLSDPSGSLGRFLMDHISTSRFFSIPSIAPPTEPAELSGAGSCFIPNTVNLDERSAEEGFLRGYGIWAALQRFDPPALLRRCPGEAVGFLIGHGEVMPRADNRVSLDCKRTDAWDLPIPHIDCRWGTNERAMVAHMQGRMEAVVASAGGRIRPIEELFVLPLLEPLIRNSLAVRPEARPPGYYIHELGGARMAGSPEAGVVDAWNRCWGAPNVLVTDGACWPSAGWQSPTLTEMAITWRACAAAADRMRRG</sequence>
<dbReference type="PANTHER" id="PTHR42784">
    <property type="entry name" value="PYRANOSE 2-OXIDASE"/>
    <property type="match status" value="1"/>
</dbReference>
<dbReference type="RefSeq" id="WP_323355331.1">
    <property type="nucleotide sequence ID" value="NZ_JAYGHY010000002.1"/>
</dbReference>
<evidence type="ECO:0000313" key="8">
    <source>
        <dbReference type="Proteomes" id="UP001302329"/>
    </source>
</evidence>
<organism evidence="7 8">
    <name type="scientific">Cyanobium gracile UHCC 0281</name>
    <dbReference type="NCBI Taxonomy" id="3110309"/>
    <lineage>
        <taxon>Bacteria</taxon>
        <taxon>Bacillati</taxon>
        <taxon>Cyanobacteriota</taxon>
        <taxon>Cyanophyceae</taxon>
        <taxon>Synechococcales</taxon>
        <taxon>Prochlorococcaceae</taxon>
        <taxon>Cyanobium</taxon>
    </lineage>
</organism>
<dbReference type="InterPro" id="IPR007867">
    <property type="entry name" value="GMC_OxRtase_C"/>
</dbReference>
<dbReference type="EMBL" id="JAYGHY010000002">
    <property type="protein sequence ID" value="MEA5441178.1"/>
    <property type="molecule type" value="Genomic_DNA"/>
</dbReference>
<dbReference type="Pfam" id="PF05199">
    <property type="entry name" value="GMC_oxred_C"/>
    <property type="match status" value="1"/>
</dbReference>
<proteinExistence type="inferred from homology"/>
<feature type="domain" description="Glucose-methanol-choline oxidoreductase C-terminal" evidence="6">
    <location>
        <begin position="404"/>
        <end position="542"/>
    </location>
</feature>
<dbReference type="PANTHER" id="PTHR42784:SF1">
    <property type="entry name" value="PYRANOSE 2-OXIDASE"/>
    <property type="match status" value="1"/>
</dbReference>
<evidence type="ECO:0000256" key="5">
    <source>
        <dbReference type="ARBA" id="ARBA00023002"/>
    </source>
</evidence>
<dbReference type="Pfam" id="PF13450">
    <property type="entry name" value="NAD_binding_8"/>
    <property type="match status" value="1"/>
</dbReference>
<comment type="similarity">
    <text evidence="2">Belongs to the GMC oxidoreductase family.</text>
</comment>
<evidence type="ECO:0000256" key="2">
    <source>
        <dbReference type="ARBA" id="ARBA00010790"/>
    </source>
</evidence>
<dbReference type="InterPro" id="IPR051473">
    <property type="entry name" value="P2Ox-like"/>
</dbReference>
<dbReference type="SUPFAM" id="SSF51905">
    <property type="entry name" value="FAD/NAD(P)-binding domain"/>
    <property type="match status" value="1"/>
</dbReference>
<dbReference type="InterPro" id="IPR036188">
    <property type="entry name" value="FAD/NAD-bd_sf"/>
</dbReference>
<comment type="cofactor">
    <cofactor evidence="1">
        <name>FAD</name>
        <dbReference type="ChEBI" id="CHEBI:57692"/>
    </cofactor>
</comment>
<dbReference type="SUPFAM" id="SSF54373">
    <property type="entry name" value="FAD-linked reductases, C-terminal domain"/>
    <property type="match status" value="1"/>
</dbReference>
<evidence type="ECO:0000259" key="6">
    <source>
        <dbReference type="Pfam" id="PF05199"/>
    </source>
</evidence>
<evidence type="ECO:0000256" key="4">
    <source>
        <dbReference type="ARBA" id="ARBA00022827"/>
    </source>
</evidence>
<evidence type="ECO:0000256" key="3">
    <source>
        <dbReference type="ARBA" id="ARBA00022630"/>
    </source>
</evidence>
<gene>
    <name evidence="7" type="ORF">VB739_01260</name>
</gene>
<dbReference type="Gene3D" id="3.50.50.60">
    <property type="entry name" value="FAD/NAD(P)-binding domain"/>
    <property type="match status" value="2"/>
</dbReference>
<keyword evidence="3" id="KW-0285">Flavoprotein</keyword>
<keyword evidence="5" id="KW-0560">Oxidoreductase</keyword>
<accession>A0ABU5SRT9</accession>
<evidence type="ECO:0000313" key="7">
    <source>
        <dbReference type="EMBL" id="MEA5441178.1"/>
    </source>
</evidence>
<protein>
    <submittedName>
        <fullName evidence="7">GMC family oxidoreductase</fullName>
    </submittedName>
</protein>
<dbReference type="Proteomes" id="UP001302329">
    <property type="component" value="Unassembled WGS sequence"/>
</dbReference>
<keyword evidence="4" id="KW-0274">FAD</keyword>
<reference evidence="7 8" key="1">
    <citation type="submission" date="2023-12" db="EMBL/GenBank/DDBJ databases">
        <title>Baltic Sea Cyanobacteria.</title>
        <authorList>
            <person name="Delbaje E."/>
            <person name="Fewer D.P."/>
            <person name="Shishido T.K."/>
        </authorList>
    </citation>
    <scope>NUCLEOTIDE SEQUENCE [LARGE SCALE GENOMIC DNA]</scope>
    <source>
        <strain evidence="7 8">UHCC 0281</strain>
    </source>
</reference>
<evidence type="ECO:0000256" key="1">
    <source>
        <dbReference type="ARBA" id="ARBA00001974"/>
    </source>
</evidence>
<name>A0ABU5SRT9_9CYAN</name>